<name>A0AA44CB16_9HYPH</name>
<organism evidence="1 2">
    <name type="scientific">Ferranicluibacter rubi</name>
    <dbReference type="NCBI Taxonomy" id="2715133"/>
    <lineage>
        <taxon>Bacteria</taxon>
        <taxon>Pseudomonadati</taxon>
        <taxon>Pseudomonadota</taxon>
        <taxon>Alphaproteobacteria</taxon>
        <taxon>Hyphomicrobiales</taxon>
        <taxon>Rhizobiaceae</taxon>
        <taxon>Ferranicluibacter</taxon>
    </lineage>
</organism>
<keyword evidence="2" id="KW-1185">Reference proteome</keyword>
<protein>
    <submittedName>
        <fullName evidence="1">Prevent-host-death protein</fullName>
    </submittedName>
</protein>
<dbReference type="RefSeq" id="WP_167128911.1">
    <property type="nucleotide sequence ID" value="NZ_JAANCM010000005.1"/>
</dbReference>
<gene>
    <name evidence="1" type="ORF">G8E10_11300</name>
</gene>
<dbReference type="EMBL" id="JAANCM010000005">
    <property type="protein sequence ID" value="NHT76324.1"/>
    <property type="molecule type" value="Genomic_DNA"/>
</dbReference>
<sequence length="81" mass="8741">MSVRHVGAVEFEATCMTIIDRMKDDGEPVIVIKGGEPVAMVTPLFQSKRRSSVIGALKAPDYDFDDPFGSIAAPGDWNAQS</sequence>
<comment type="caution">
    <text evidence="1">The sequence shown here is derived from an EMBL/GenBank/DDBJ whole genome shotgun (WGS) entry which is preliminary data.</text>
</comment>
<accession>A0AA44CB16</accession>
<dbReference type="Proteomes" id="UP001155840">
    <property type="component" value="Unassembled WGS sequence"/>
</dbReference>
<evidence type="ECO:0000313" key="1">
    <source>
        <dbReference type="EMBL" id="NHT76324.1"/>
    </source>
</evidence>
<reference evidence="1" key="1">
    <citation type="submission" date="2020-03" db="EMBL/GenBank/DDBJ databases">
        <title>Ferranicluibacter endophyticum gen. nov., sp. nov., a new genus isolated from Rubus ulmifolius Schott. stem.</title>
        <authorList>
            <person name="Roca-Couso R."/>
            <person name="Flores-Felix J.D."/>
            <person name="Igual J.M."/>
            <person name="Rivas R."/>
        </authorList>
    </citation>
    <scope>NUCLEOTIDE SEQUENCE</scope>
    <source>
        <strain evidence="1">CRRU44</strain>
    </source>
</reference>
<proteinExistence type="predicted"/>
<dbReference type="AlphaFoldDB" id="A0AA44CB16"/>
<evidence type="ECO:0000313" key="2">
    <source>
        <dbReference type="Proteomes" id="UP001155840"/>
    </source>
</evidence>